<comment type="caution">
    <text evidence="1">The sequence shown here is derived from an EMBL/GenBank/DDBJ whole genome shotgun (WGS) entry which is preliminary data.</text>
</comment>
<organism evidence="1 2">
    <name type="scientific">Geodia barretti</name>
    <name type="common">Barrett's horny sponge</name>
    <dbReference type="NCBI Taxonomy" id="519541"/>
    <lineage>
        <taxon>Eukaryota</taxon>
        <taxon>Metazoa</taxon>
        <taxon>Porifera</taxon>
        <taxon>Demospongiae</taxon>
        <taxon>Heteroscleromorpha</taxon>
        <taxon>Tetractinellida</taxon>
        <taxon>Astrophorina</taxon>
        <taxon>Geodiidae</taxon>
        <taxon>Geodia</taxon>
    </lineage>
</organism>
<dbReference type="Proteomes" id="UP001174909">
    <property type="component" value="Unassembled WGS sequence"/>
</dbReference>
<evidence type="ECO:0000313" key="1">
    <source>
        <dbReference type="EMBL" id="CAI8037257.1"/>
    </source>
</evidence>
<proteinExistence type="predicted"/>
<dbReference type="CDD" id="cd00063">
    <property type="entry name" value="FN3"/>
    <property type="match status" value="1"/>
</dbReference>
<feature type="non-terminal residue" evidence="1">
    <location>
        <position position="1"/>
    </location>
</feature>
<sequence length="307" mass="32037">VTAEAQVSAVASFNDSRCAGQMSFAVAQVTLPSGVGVQVTSANMTELVGATSLPDGVTVQSHNAIVDGGLVNYTLTLAIERASLLGGNPIICDARTVSPLTDEASCPIATDPGQPESLSQNISANTETSAVVQWGSPAMTGGNGVTISEYRVTVDGGDDPDLTAINSCGLSSQPATTTVFIEARVALQRANCDFRCHTELHGGDREVRVVYPGEESVLVELTSLRGTVKQVCSDMNGCDFTISVSGDYTVSLTITNDVGSFMAVTSFSSEILFSDETLNSLPSSVNITVNRFCATDGKLFQSQLDLE</sequence>
<reference evidence="1" key="1">
    <citation type="submission" date="2023-03" db="EMBL/GenBank/DDBJ databases">
        <authorList>
            <person name="Steffen K."/>
            <person name="Cardenas P."/>
        </authorList>
    </citation>
    <scope>NUCLEOTIDE SEQUENCE</scope>
</reference>
<accession>A0AA35X4A3</accession>
<name>A0AA35X4A3_GEOBA</name>
<dbReference type="EMBL" id="CASHTH010002918">
    <property type="protein sequence ID" value="CAI8037257.1"/>
    <property type="molecule type" value="Genomic_DNA"/>
</dbReference>
<dbReference type="InterPro" id="IPR003961">
    <property type="entry name" value="FN3_dom"/>
</dbReference>
<protein>
    <submittedName>
        <fullName evidence="1">Uncharacterized protein</fullName>
    </submittedName>
</protein>
<gene>
    <name evidence="1" type="ORF">GBAR_LOCUS20823</name>
</gene>
<dbReference type="AlphaFoldDB" id="A0AA35X4A3"/>
<evidence type="ECO:0000313" key="2">
    <source>
        <dbReference type="Proteomes" id="UP001174909"/>
    </source>
</evidence>
<keyword evidence="2" id="KW-1185">Reference proteome</keyword>